<dbReference type="RefSeq" id="WP_066804855.1">
    <property type="nucleotide sequence ID" value="NZ_CP014206.1"/>
</dbReference>
<dbReference type="Pfam" id="PF00015">
    <property type="entry name" value="MCPsignal"/>
    <property type="match status" value="1"/>
</dbReference>
<evidence type="ECO:0000313" key="18">
    <source>
        <dbReference type="Proteomes" id="UP000295506"/>
    </source>
</evidence>
<evidence type="ECO:0000256" key="5">
    <source>
        <dbReference type="ARBA" id="ARBA00022989"/>
    </source>
</evidence>
<evidence type="ECO:0000313" key="17">
    <source>
        <dbReference type="Proteomes" id="UP000055611"/>
    </source>
</evidence>
<dbReference type="InterPro" id="IPR033479">
    <property type="entry name" value="dCache_1"/>
</dbReference>
<keyword evidence="2" id="KW-1003">Cell membrane</keyword>
<protein>
    <submittedName>
        <fullName evidence="16">Methyl-accepting chemotaxis sensory transducer with Pas/Pac sensor</fullName>
    </submittedName>
</protein>
<evidence type="ECO:0000256" key="2">
    <source>
        <dbReference type="ARBA" id="ARBA00022475"/>
    </source>
</evidence>
<proteinExistence type="inferred from homology"/>
<dbReference type="PANTHER" id="PTHR32089:SF112">
    <property type="entry name" value="LYSOZYME-LIKE PROTEIN-RELATED"/>
    <property type="match status" value="1"/>
</dbReference>
<gene>
    <name evidence="15" type="ORF">AWY79_13330</name>
    <name evidence="16" type="ORF">EDC59_10517</name>
</gene>
<dbReference type="EMBL" id="CP014206">
    <property type="protein sequence ID" value="AMK12019.1"/>
    <property type="molecule type" value="Genomic_DNA"/>
</dbReference>
<evidence type="ECO:0000259" key="13">
    <source>
        <dbReference type="PROSITE" id="PS50113"/>
    </source>
</evidence>
<evidence type="ECO:0000256" key="11">
    <source>
        <dbReference type="SAM" id="Phobius"/>
    </source>
</evidence>
<name>A0A126QQE9_9BACT</name>
<evidence type="ECO:0000259" key="14">
    <source>
        <dbReference type="PROSITE" id="PS50885"/>
    </source>
</evidence>
<comment type="subcellular location">
    <subcellularLocation>
        <location evidence="1">Cell membrane</location>
        <topology evidence="1">Multi-pass membrane protein</topology>
    </subcellularLocation>
</comment>
<evidence type="ECO:0000256" key="7">
    <source>
        <dbReference type="ARBA" id="ARBA00023224"/>
    </source>
</evidence>
<dbReference type="Pfam" id="PF08448">
    <property type="entry name" value="PAS_4"/>
    <property type="match status" value="1"/>
</dbReference>
<reference evidence="15 17" key="1">
    <citation type="journal article" date="2016" name="Front. Microbiol.">
        <title>Genome Sequence of the Piezophilic, Mesophilic Sulfate-Reducing Bacterium Desulfovibrio indicus J2T.</title>
        <authorList>
            <person name="Cao J."/>
            <person name="Maignien L."/>
            <person name="Shao Z."/>
            <person name="Alain K."/>
            <person name="Jebbar M."/>
        </authorList>
    </citation>
    <scope>NUCLEOTIDE SEQUENCE [LARGE SCALE GENOMIC DNA]</scope>
    <source>
        <strain evidence="15 17">J2</strain>
    </source>
</reference>
<dbReference type="SMART" id="SM00283">
    <property type="entry name" value="MA"/>
    <property type="match status" value="1"/>
</dbReference>
<evidence type="ECO:0000313" key="15">
    <source>
        <dbReference type="EMBL" id="AMK12019.1"/>
    </source>
</evidence>
<dbReference type="OrthoDB" id="9816383at2"/>
<dbReference type="Gene3D" id="1.20.120.1530">
    <property type="match status" value="1"/>
</dbReference>
<dbReference type="CDD" id="cd12912">
    <property type="entry name" value="PDC2_MCP_like"/>
    <property type="match status" value="1"/>
</dbReference>
<dbReference type="CDD" id="cd11386">
    <property type="entry name" value="MCP_signal"/>
    <property type="match status" value="1"/>
</dbReference>
<dbReference type="SUPFAM" id="SSF58104">
    <property type="entry name" value="Methyl-accepting chemotaxis protein (MCP) signaling domain"/>
    <property type="match status" value="1"/>
</dbReference>
<evidence type="ECO:0000256" key="10">
    <source>
        <dbReference type="SAM" id="Coils"/>
    </source>
</evidence>
<evidence type="ECO:0000256" key="9">
    <source>
        <dbReference type="PROSITE-ProRule" id="PRU00284"/>
    </source>
</evidence>
<keyword evidence="17" id="KW-1185">Reference proteome</keyword>
<evidence type="ECO:0000256" key="8">
    <source>
        <dbReference type="ARBA" id="ARBA00029447"/>
    </source>
</evidence>
<feature type="transmembrane region" description="Helical" evidence="11">
    <location>
        <begin position="291"/>
        <end position="313"/>
    </location>
</feature>
<dbReference type="GO" id="GO:0005886">
    <property type="term" value="C:plasma membrane"/>
    <property type="evidence" value="ECO:0007669"/>
    <property type="project" value="UniProtKB-SubCell"/>
</dbReference>
<feature type="coiled-coil region" evidence="10">
    <location>
        <begin position="778"/>
        <end position="808"/>
    </location>
</feature>
<evidence type="ECO:0000313" key="16">
    <source>
        <dbReference type="EMBL" id="TDT88617.1"/>
    </source>
</evidence>
<sequence length="812" mass="87260">MLSFVRRRLSLKLLIPLCLVIVTGIGGLVYYVTQSSFDMAYSGVVHTAEEQAISAARSLTMFIQNQRSLAKALSLNPDMVAAVKGDPARAQDVCDVLIKTNANIWGVEVFDGKGKVMAGANSHDVKMVGLFVGSRRFAKEVLKGNDTGVMDKTIISDRKSGARMFNISYPIRDVDGQVCGGIVLFGSWDAFVEQFVAPVAIGQTGYGFVLDGEGRYIHHPDETLFRKDASGFEFIQEALSIKEGVVEYEFEGRPKVMVVATDPMSGWVVCMSAYLDDIAAAAARQGDVMKLVGAGLIVAFMLLALALLQFFVFRPVRKTVRMAEATAHGDLAELFEKREDGDEIASMQSALIDIRRTVRSMTGNFAEVARRIEQGHFNERGDASEFEGDFAGLINGTNYMLDGMVNLLNELPLPLMAISKDHSILFMNKAGTALGGAEFDELVGSTCSEYFRTGHCGSGECACDKAMAGKEMVFSNTEAHPGGASLEIEYFGMPLLDEEGNTLGAVKVIMDQTQIKRAQRNMLETATQADSVASMLSAASNELAAQVEQTTRGADRQKAMSAEVASAMEQMNATVLEIARNASEAARQAEQMRDNATHGGQVVMEVVDSIETLRGRAKLVDENIRALGNDVEAIGAIMTVISDIADQTNLLALNAAIEAARAGDAGRGFAVVADEVRKLAEKTMNATQEVGSAIHSIQDGTRRNLAAFQNATEAIDQSTALASKAGDALKDILLVAKVADDQIRNIAAASEQQAAATTQVARSVEEVNGVSNEIAGAMQESTSAVNDLARLAEELQQITNRIGEDNESTETW</sequence>
<keyword evidence="7 9" id="KW-0807">Transducer</keyword>
<dbReference type="GO" id="GO:0007165">
    <property type="term" value="P:signal transduction"/>
    <property type="evidence" value="ECO:0007669"/>
    <property type="project" value="UniProtKB-KW"/>
</dbReference>
<dbReference type="InterPro" id="IPR035965">
    <property type="entry name" value="PAS-like_dom_sf"/>
</dbReference>
<keyword evidence="5 11" id="KW-1133">Transmembrane helix</keyword>
<dbReference type="InterPro" id="IPR003660">
    <property type="entry name" value="HAMP_dom"/>
</dbReference>
<evidence type="ECO:0000256" key="1">
    <source>
        <dbReference type="ARBA" id="ARBA00004651"/>
    </source>
</evidence>
<evidence type="ECO:0000256" key="6">
    <source>
        <dbReference type="ARBA" id="ARBA00023136"/>
    </source>
</evidence>
<keyword evidence="6 11" id="KW-0472">Membrane</keyword>
<dbReference type="Proteomes" id="UP000055611">
    <property type="component" value="Chromosome"/>
</dbReference>
<reference evidence="16 18" key="2">
    <citation type="submission" date="2019-03" db="EMBL/GenBank/DDBJ databases">
        <title>Genomic Encyclopedia of Type Strains, Phase IV (KMG-IV): sequencing the most valuable type-strain genomes for metagenomic binning, comparative biology and taxonomic classification.</title>
        <authorList>
            <person name="Goeker M."/>
        </authorList>
    </citation>
    <scope>NUCLEOTIDE SEQUENCE [LARGE SCALE GENOMIC DNA]</scope>
    <source>
        <strain evidence="16 18">DSM 101483</strain>
    </source>
</reference>
<keyword evidence="10" id="KW-0175">Coiled coil</keyword>
<feature type="transmembrane region" description="Helical" evidence="11">
    <location>
        <begin position="12"/>
        <end position="32"/>
    </location>
</feature>
<evidence type="ECO:0000256" key="3">
    <source>
        <dbReference type="ARBA" id="ARBA00022500"/>
    </source>
</evidence>
<comment type="similarity">
    <text evidence="8">Belongs to the methyl-accepting chemotaxis (MCP) protein family.</text>
</comment>
<dbReference type="SUPFAM" id="SSF55785">
    <property type="entry name" value="PYP-like sensor domain (PAS domain)"/>
    <property type="match status" value="1"/>
</dbReference>
<dbReference type="InterPro" id="IPR013656">
    <property type="entry name" value="PAS_4"/>
</dbReference>
<dbReference type="PROSITE" id="PS50111">
    <property type="entry name" value="CHEMOTAXIS_TRANSDUC_2"/>
    <property type="match status" value="1"/>
</dbReference>
<dbReference type="Pfam" id="PF02743">
    <property type="entry name" value="dCache_1"/>
    <property type="match status" value="1"/>
</dbReference>
<dbReference type="Proteomes" id="UP000295506">
    <property type="component" value="Unassembled WGS sequence"/>
</dbReference>
<dbReference type="EMBL" id="SOBK01000005">
    <property type="protein sequence ID" value="TDT88617.1"/>
    <property type="molecule type" value="Genomic_DNA"/>
</dbReference>
<dbReference type="PROSITE" id="PS50885">
    <property type="entry name" value="HAMP"/>
    <property type="match status" value="1"/>
</dbReference>
<accession>A0A126QQE9</accession>
<dbReference type="Gene3D" id="1.10.287.950">
    <property type="entry name" value="Methyl-accepting chemotaxis protein"/>
    <property type="match status" value="1"/>
</dbReference>
<evidence type="ECO:0000256" key="4">
    <source>
        <dbReference type="ARBA" id="ARBA00022692"/>
    </source>
</evidence>
<evidence type="ECO:0000259" key="12">
    <source>
        <dbReference type="PROSITE" id="PS50111"/>
    </source>
</evidence>
<feature type="domain" description="Methyl-accepting transducer" evidence="12">
    <location>
        <begin position="532"/>
        <end position="768"/>
    </location>
</feature>
<dbReference type="PROSITE" id="PS50113">
    <property type="entry name" value="PAC"/>
    <property type="match status" value="1"/>
</dbReference>
<dbReference type="AlphaFoldDB" id="A0A126QQE9"/>
<dbReference type="InterPro" id="IPR004089">
    <property type="entry name" value="MCPsignal_dom"/>
</dbReference>
<dbReference type="PANTHER" id="PTHR32089">
    <property type="entry name" value="METHYL-ACCEPTING CHEMOTAXIS PROTEIN MCPB"/>
    <property type="match status" value="1"/>
</dbReference>
<keyword evidence="3" id="KW-0145">Chemotaxis</keyword>
<organism evidence="16 18">
    <name type="scientific">Pseudodesulfovibrio indicus</name>
    <dbReference type="NCBI Taxonomy" id="1716143"/>
    <lineage>
        <taxon>Bacteria</taxon>
        <taxon>Pseudomonadati</taxon>
        <taxon>Thermodesulfobacteriota</taxon>
        <taxon>Desulfovibrionia</taxon>
        <taxon>Desulfovibrionales</taxon>
        <taxon>Desulfovibrionaceae</taxon>
    </lineage>
</organism>
<dbReference type="Gene3D" id="3.30.450.20">
    <property type="entry name" value="PAS domain"/>
    <property type="match status" value="3"/>
</dbReference>
<keyword evidence="4 11" id="KW-0812">Transmembrane</keyword>
<dbReference type="FunFam" id="1.10.287.950:FF:000001">
    <property type="entry name" value="Methyl-accepting chemotaxis sensory transducer"/>
    <property type="match status" value="1"/>
</dbReference>
<dbReference type="InterPro" id="IPR000700">
    <property type="entry name" value="PAS-assoc_C"/>
</dbReference>
<dbReference type="GO" id="GO:0006935">
    <property type="term" value="P:chemotaxis"/>
    <property type="evidence" value="ECO:0007669"/>
    <property type="project" value="UniProtKB-KW"/>
</dbReference>
<feature type="domain" description="HAMP" evidence="14">
    <location>
        <begin position="310"/>
        <end position="363"/>
    </location>
</feature>
<dbReference type="KEGG" id="dej:AWY79_13330"/>
<feature type="domain" description="PAC" evidence="13">
    <location>
        <begin position="468"/>
        <end position="524"/>
    </location>
</feature>